<proteinExistence type="predicted"/>
<dbReference type="Proteomes" id="UP001479436">
    <property type="component" value="Unassembled WGS sequence"/>
</dbReference>
<gene>
    <name evidence="1" type="ORF">K7432_013909</name>
</gene>
<organism evidence="1 2">
    <name type="scientific">Basidiobolus ranarum</name>
    <dbReference type="NCBI Taxonomy" id="34480"/>
    <lineage>
        <taxon>Eukaryota</taxon>
        <taxon>Fungi</taxon>
        <taxon>Fungi incertae sedis</taxon>
        <taxon>Zoopagomycota</taxon>
        <taxon>Entomophthoromycotina</taxon>
        <taxon>Basidiobolomycetes</taxon>
        <taxon>Basidiobolales</taxon>
        <taxon>Basidiobolaceae</taxon>
        <taxon>Basidiobolus</taxon>
    </lineage>
</organism>
<evidence type="ECO:0000313" key="1">
    <source>
        <dbReference type="EMBL" id="KAK9761299.1"/>
    </source>
</evidence>
<protein>
    <submittedName>
        <fullName evidence="1">Uncharacterized protein</fullName>
    </submittedName>
</protein>
<reference evidence="1 2" key="1">
    <citation type="submission" date="2023-04" db="EMBL/GenBank/DDBJ databases">
        <title>Genome of Basidiobolus ranarum AG-B5.</title>
        <authorList>
            <person name="Stajich J.E."/>
            <person name="Carter-House D."/>
            <person name="Gryganskyi A."/>
        </authorList>
    </citation>
    <scope>NUCLEOTIDE SEQUENCE [LARGE SCALE GENOMIC DNA]</scope>
    <source>
        <strain evidence="1 2">AG-B5</strain>
    </source>
</reference>
<accession>A0ABR2WIH0</accession>
<sequence length="104" mass="11737">MADYDYGTTLPMWMNQPLRDLHINQLLSTFQVGMADDAIGGISADLSIDGVNRLTRYAADSKHSCPVGWFLDDTYLSNMKSHNREQKSGHSKIFLGLKRRDAVF</sequence>
<evidence type="ECO:0000313" key="2">
    <source>
        <dbReference type="Proteomes" id="UP001479436"/>
    </source>
</evidence>
<name>A0ABR2WIH0_9FUNG</name>
<dbReference type="EMBL" id="JASJQH010001453">
    <property type="protein sequence ID" value="KAK9761299.1"/>
    <property type="molecule type" value="Genomic_DNA"/>
</dbReference>
<keyword evidence="2" id="KW-1185">Reference proteome</keyword>
<comment type="caution">
    <text evidence="1">The sequence shown here is derived from an EMBL/GenBank/DDBJ whole genome shotgun (WGS) entry which is preliminary data.</text>
</comment>